<keyword evidence="6" id="KW-0479">Metal-binding</keyword>
<keyword evidence="14" id="KW-1185">Reference proteome</keyword>
<dbReference type="AlphaFoldDB" id="A0A061EB33"/>
<evidence type="ECO:0000313" key="13">
    <source>
        <dbReference type="EMBL" id="EOY01612.1"/>
    </source>
</evidence>
<keyword evidence="9" id="KW-0408">Iron</keyword>
<dbReference type="InterPro" id="IPR050665">
    <property type="entry name" value="Cytochrome_P450_Monooxygen"/>
</dbReference>
<dbReference type="PANTHER" id="PTHR24282:SF20">
    <property type="entry name" value="CYTOCHROME P450 CYP749A22-LIKE"/>
    <property type="match status" value="1"/>
</dbReference>
<comment type="similarity">
    <text evidence="3">Belongs to the cytochrome P450 family.</text>
</comment>
<name>A0A061EB33_THECC</name>
<evidence type="ECO:0000313" key="14">
    <source>
        <dbReference type="Proteomes" id="UP000026915"/>
    </source>
</evidence>
<sequence length="185" mass="21636">MTTLGNPVIILSSFFCLFLLFVLFRFLHRLWWTPFYIQYLLASQGIKGPSYKFIHGNTQDILKMRNEALSKPMALSHDIFSWVQPQAYSGINKYETELIKEVLNNRDRAYPKVGLPFYVMKLMGDGLATSEGEKWANHRKLLNYVFQGESLKNMIPEMIVLKTRCWKQENITKGKRLRCSKNLGY</sequence>
<dbReference type="eggNOG" id="KOG0157">
    <property type="taxonomic scope" value="Eukaryota"/>
</dbReference>
<evidence type="ECO:0000256" key="3">
    <source>
        <dbReference type="ARBA" id="ARBA00010617"/>
    </source>
</evidence>
<dbReference type="GO" id="GO:0005506">
    <property type="term" value="F:iron ion binding"/>
    <property type="evidence" value="ECO:0007669"/>
    <property type="project" value="InterPro"/>
</dbReference>
<dbReference type="GO" id="GO:0016020">
    <property type="term" value="C:membrane"/>
    <property type="evidence" value="ECO:0007669"/>
    <property type="project" value="UniProtKB-SubCell"/>
</dbReference>
<evidence type="ECO:0000256" key="6">
    <source>
        <dbReference type="ARBA" id="ARBA00022723"/>
    </source>
</evidence>
<evidence type="ECO:0000256" key="10">
    <source>
        <dbReference type="ARBA" id="ARBA00023033"/>
    </source>
</evidence>
<dbReference type="OMA" id="SHAFICI"/>
<dbReference type="GO" id="GO:0016705">
    <property type="term" value="F:oxidoreductase activity, acting on paired donors, with incorporation or reduction of molecular oxygen"/>
    <property type="evidence" value="ECO:0007669"/>
    <property type="project" value="InterPro"/>
</dbReference>
<evidence type="ECO:0000256" key="12">
    <source>
        <dbReference type="SAM" id="Phobius"/>
    </source>
</evidence>
<keyword evidence="4" id="KW-0349">Heme</keyword>
<evidence type="ECO:0000256" key="4">
    <source>
        <dbReference type="ARBA" id="ARBA00022617"/>
    </source>
</evidence>
<dbReference type="Proteomes" id="UP000026915">
    <property type="component" value="Chromosome 2"/>
</dbReference>
<dbReference type="InParanoid" id="A0A061EB33"/>
<reference evidence="13 14" key="1">
    <citation type="journal article" date="2013" name="Genome Biol.">
        <title>The genome sequence of the most widely cultivated cacao type and its use to identify candidate genes regulating pod color.</title>
        <authorList>
            <person name="Motamayor J.C."/>
            <person name="Mockaitis K."/>
            <person name="Schmutz J."/>
            <person name="Haiminen N."/>
            <person name="Iii D.L."/>
            <person name="Cornejo O."/>
            <person name="Findley S.D."/>
            <person name="Zheng P."/>
            <person name="Utro F."/>
            <person name="Royaert S."/>
            <person name="Saski C."/>
            <person name="Jenkins J."/>
            <person name="Podicheti R."/>
            <person name="Zhao M."/>
            <person name="Scheffler B.E."/>
            <person name="Stack J.C."/>
            <person name="Feltus F.A."/>
            <person name="Mustiga G.M."/>
            <person name="Amores F."/>
            <person name="Phillips W."/>
            <person name="Marelli J.P."/>
            <person name="May G.D."/>
            <person name="Shapiro H."/>
            <person name="Ma J."/>
            <person name="Bustamante C.D."/>
            <person name="Schnell R.J."/>
            <person name="Main D."/>
            <person name="Gilbert D."/>
            <person name="Parida L."/>
            <person name="Kuhn D.N."/>
        </authorList>
    </citation>
    <scope>NUCLEOTIDE SEQUENCE [LARGE SCALE GENOMIC DNA]</scope>
    <source>
        <strain evidence="14">cv. Matina 1-6</strain>
    </source>
</reference>
<comment type="subcellular location">
    <subcellularLocation>
        <location evidence="2">Membrane</location>
        <topology evidence="2">Single-pass membrane protein</topology>
    </subcellularLocation>
</comment>
<feature type="transmembrane region" description="Helical" evidence="12">
    <location>
        <begin position="6"/>
        <end position="27"/>
    </location>
</feature>
<accession>A0A061EB33</accession>
<dbReference type="Gramene" id="EOY01612">
    <property type="protein sequence ID" value="EOY01612"/>
    <property type="gene ID" value="TCM_011462"/>
</dbReference>
<evidence type="ECO:0000256" key="11">
    <source>
        <dbReference type="ARBA" id="ARBA00023136"/>
    </source>
</evidence>
<dbReference type="GO" id="GO:0004497">
    <property type="term" value="F:monooxygenase activity"/>
    <property type="evidence" value="ECO:0007669"/>
    <property type="project" value="UniProtKB-KW"/>
</dbReference>
<dbReference type="Gene3D" id="1.10.630.10">
    <property type="entry name" value="Cytochrome P450"/>
    <property type="match status" value="1"/>
</dbReference>
<keyword evidence="10" id="KW-0503">Monooxygenase</keyword>
<evidence type="ECO:0000256" key="1">
    <source>
        <dbReference type="ARBA" id="ARBA00001971"/>
    </source>
</evidence>
<keyword evidence="8" id="KW-0560">Oxidoreductase</keyword>
<dbReference type="InterPro" id="IPR036396">
    <property type="entry name" value="Cyt_P450_sf"/>
</dbReference>
<dbReference type="PANTHER" id="PTHR24282">
    <property type="entry name" value="CYTOCHROME P450 FAMILY MEMBER"/>
    <property type="match status" value="1"/>
</dbReference>
<keyword evidence="11 12" id="KW-0472">Membrane</keyword>
<dbReference type="GO" id="GO:0020037">
    <property type="term" value="F:heme binding"/>
    <property type="evidence" value="ECO:0007669"/>
    <property type="project" value="InterPro"/>
</dbReference>
<evidence type="ECO:0000256" key="8">
    <source>
        <dbReference type="ARBA" id="ARBA00023002"/>
    </source>
</evidence>
<dbReference type="SUPFAM" id="SSF48264">
    <property type="entry name" value="Cytochrome P450"/>
    <property type="match status" value="1"/>
</dbReference>
<evidence type="ECO:0000256" key="7">
    <source>
        <dbReference type="ARBA" id="ARBA00022989"/>
    </source>
</evidence>
<keyword evidence="5 12" id="KW-0812">Transmembrane</keyword>
<protein>
    <submittedName>
        <fullName evidence="13">Cytochrome P450, putative</fullName>
    </submittedName>
</protein>
<dbReference type="HOGENOM" id="CLU_001570_13_1_1"/>
<organism evidence="13 14">
    <name type="scientific">Theobroma cacao</name>
    <name type="common">Cacao</name>
    <name type="synonym">Cocoa</name>
    <dbReference type="NCBI Taxonomy" id="3641"/>
    <lineage>
        <taxon>Eukaryota</taxon>
        <taxon>Viridiplantae</taxon>
        <taxon>Streptophyta</taxon>
        <taxon>Embryophyta</taxon>
        <taxon>Tracheophyta</taxon>
        <taxon>Spermatophyta</taxon>
        <taxon>Magnoliopsida</taxon>
        <taxon>eudicotyledons</taxon>
        <taxon>Gunneridae</taxon>
        <taxon>Pentapetalae</taxon>
        <taxon>rosids</taxon>
        <taxon>malvids</taxon>
        <taxon>Malvales</taxon>
        <taxon>Malvaceae</taxon>
        <taxon>Byttnerioideae</taxon>
        <taxon>Theobroma</taxon>
    </lineage>
</organism>
<evidence type="ECO:0000256" key="5">
    <source>
        <dbReference type="ARBA" id="ARBA00022692"/>
    </source>
</evidence>
<evidence type="ECO:0000256" key="9">
    <source>
        <dbReference type="ARBA" id="ARBA00023004"/>
    </source>
</evidence>
<keyword evidence="7 12" id="KW-1133">Transmembrane helix</keyword>
<comment type="cofactor">
    <cofactor evidence="1">
        <name>heme</name>
        <dbReference type="ChEBI" id="CHEBI:30413"/>
    </cofactor>
</comment>
<dbReference type="EMBL" id="CM001880">
    <property type="protein sequence ID" value="EOY01612.1"/>
    <property type="molecule type" value="Genomic_DNA"/>
</dbReference>
<gene>
    <name evidence="13" type="ORF">TCM_011462</name>
</gene>
<dbReference type="STRING" id="3641.A0A061EB33"/>
<proteinExistence type="inferred from homology"/>
<evidence type="ECO:0000256" key="2">
    <source>
        <dbReference type="ARBA" id="ARBA00004167"/>
    </source>
</evidence>